<sequence length="63" mass="7103">MPQPDSRLRVVVDTRWRVCDEAAANRMLDELCETILLLSSVSPFSSTTVENPPRLKANCFHEG</sequence>
<reference evidence="2" key="1">
    <citation type="journal article" date="2014" name="Genome Announc.">
        <title>Genome sequence and annotation of Acremonium chrysogenum, producer of the beta-lactam antibiotic cephalosporin C.</title>
        <authorList>
            <person name="Terfehr D."/>
            <person name="Dahlmann T.A."/>
            <person name="Specht T."/>
            <person name="Zadra I."/>
            <person name="Kuernsteiner H."/>
            <person name="Kueck U."/>
        </authorList>
    </citation>
    <scope>NUCLEOTIDE SEQUENCE [LARGE SCALE GENOMIC DNA]</scope>
    <source>
        <strain evidence="2">ATCC 11550 / CBS 779.69 / DSM 880 / IAM 14645 / JCM 23072 / IMI 49137</strain>
    </source>
</reference>
<comment type="caution">
    <text evidence="1">The sequence shown here is derived from an EMBL/GenBank/DDBJ whole genome shotgun (WGS) entry which is preliminary data.</text>
</comment>
<gene>
    <name evidence="1" type="ORF">ACRE_022990</name>
</gene>
<keyword evidence="2" id="KW-1185">Reference proteome</keyword>
<evidence type="ECO:0000313" key="2">
    <source>
        <dbReference type="Proteomes" id="UP000029964"/>
    </source>
</evidence>
<accession>A0A086TBV9</accession>
<dbReference type="HOGENOM" id="CLU_2885226_0_0_1"/>
<dbReference type="Proteomes" id="UP000029964">
    <property type="component" value="Unassembled WGS sequence"/>
</dbReference>
<name>A0A086TBV9_HAPC1</name>
<dbReference type="EMBL" id="JPKY01000015">
    <property type="protein sequence ID" value="KFH46841.1"/>
    <property type="molecule type" value="Genomic_DNA"/>
</dbReference>
<organism evidence="1 2">
    <name type="scientific">Hapsidospora chrysogenum (strain ATCC 11550 / CBS 779.69 / DSM 880 / IAM 14645 / JCM 23072 / IMI 49137)</name>
    <name type="common">Acremonium chrysogenum</name>
    <dbReference type="NCBI Taxonomy" id="857340"/>
    <lineage>
        <taxon>Eukaryota</taxon>
        <taxon>Fungi</taxon>
        <taxon>Dikarya</taxon>
        <taxon>Ascomycota</taxon>
        <taxon>Pezizomycotina</taxon>
        <taxon>Sordariomycetes</taxon>
        <taxon>Hypocreomycetidae</taxon>
        <taxon>Hypocreales</taxon>
        <taxon>Bionectriaceae</taxon>
        <taxon>Hapsidospora</taxon>
    </lineage>
</organism>
<evidence type="ECO:0000313" key="1">
    <source>
        <dbReference type="EMBL" id="KFH46841.1"/>
    </source>
</evidence>
<proteinExistence type="predicted"/>
<protein>
    <submittedName>
        <fullName evidence="1">Uncharacterized protein</fullName>
    </submittedName>
</protein>
<dbReference type="AlphaFoldDB" id="A0A086TBV9"/>